<reference evidence="1" key="1">
    <citation type="submission" date="2019-10" db="EMBL/GenBank/DDBJ databases">
        <authorList>
            <consortium name="DOE Joint Genome Institute"/>
            <person name="Kuo A."/>
            <person name="Miyauchi S."/>
            <person name="Kiss E."/>
            <person name="Drula E."/>
            <person name="Kohler A."/>
            <person name="Sanchez-Garcia M."/>
            <person name="Andreopoulos B."/>
            <person name="Barry K.W."/>
            <person name="Bonito G."/>
            <person name="Buee M."/>
            <person name="Carver A."/>
            <person name="Chen C."/>
            <person name="Cichocki N."/>
            <person name="Clum A."/>
            <person name="Culley D."/>
            <person name="Crous P.W."/>
            <person name="Fauchery L."/>
            <person name="Girlanda M."/>
            <person name="Hayes R."/>
            <person name="Keri Z."/>
            <person name="LaButti K."/>
            <person name="Lipzen A."/>
            <person name="Lombard V."/>
            <person name="Magnuson J."/>
            <person name="Maillard F."/>
            <person name="Morin E."/>
            <person name="Murat C."/>
            <person name="Nolan M."/>
            <person name="Ohm R."/>
            <person name="Pangilinan J."/>
            <person name="Pereira M."/>
            <person name="Perotto S."/>
            <person name="Peter M."/>
            <person name="Riley R."/>
            <person name="Sitrit Y."/>
            <person name="Stielow B."/>
            <person name="Szollosi G."/>
            <person name="Zifcakova L."/>
            <person name="Stursova M."/>
            <person name="Spatafora J.W."/>
            <person name="Tedersoo L."/>
            <person name="Vaario L.-M."/>
            <person name="Yamada A."/>
            <person name="Yan M."/>
            <person name="Wang P."/>
            <person name="Xu J."/>
            <person name="Bruns T."/>
            <person name="Baldrian P."/>
            <person name="Vilgalys R."/>
            <person name="Henrissat B."/>
            <person name="Grigoriev I.V."/>
            <person name="Hibbett D."/>
            <person name="Nagy L.G."/>
            <person name="Martin F.M."/>
        </authorList>
    </citation>
    <scope>NUCLEOTIDE SEQUENCE</scope>
    <source>
        <strain evidence="1">BED1</strain>
    </source>
</reference>
<proteinExistence type="predicted"/>
<comment type="caution">
    <text evidence="1">The sequence shown here is derived from an EMBL/GenBank/DDBJ whole genome shotgun (WGS) entry which is preliminary data.</text>
</comment>
<name>A0AAD4BU18_BOLED</name>
<protein>
    <submittedName>
        <fullName evidence="1">Uncharacterized protein</fullName>
    </submittedName>
</protein>
<dbReference type="AlphaFoldDB" id="A0AAD4BU18"/>
<reference evidence="1" key="2">
    <citation type="journal article" date="2020" name="Nat. Commun.">
        <title>Large-scale genome sequencing of mycorrhizal fungi provides insights into the early evolution of symbiotic traits.</title>
        <authorList>
            <person name="Miyauchi S."/>
            <person name="Kiss E."/>
            <person name="Kuo A."/>
            <person name="Drula E."/>
            <person name="Kohler A."/>
            <person name="Sanchez-Garcia M."/>
            <person name="Morin E."/>
            <person name="Andreopoulos B."/>
            <person name="Barry K.W."/>
            <person name="Bonito G."/>
            <person name="Buee M."/>
            <person name="Carver A."/>
            <person name="Chen C."/>
            <person name="Cichocki N."/>
            <person name="Clum A."/>
            <person name="Culley D."/>
            <person name="Crous P.W."/>
            <person name="Fauchery L."/>
            <person name="Girlanda M."/>
            <person name="Hayes R.D."/>
            <person name="Keri Z."/>
            <person name="LaButti K."/>
            <person name="Lipzen A."/>
            <person name="Lombard V."/>
            <person name="Magnuson J."/>
            <person name="Maillard F."/>
            <person name="Murat C."/>
            <person name="Nolan M."/>
            <person name="Ohm R.A."/>
            <person name="Pangilinan J."/>
            <person name="Pereira M.F."/>
            <person name="Perotto S."/>
            <person name="Peter M."/>
            <person name="Pfister S."/>
            <person name="Riley R."/>
            <person name="Sitrit Y."/>
            <person name="Stielow J.B."/>
            <person name="Szollosi G."/>
            <person name="Zifcakova L."/>
            <person name="Stursova M."/>
            <person name="Spatafora J.W."/>
            <person name="Tedersoo L."/>
            <person name="Vaario L.M."/>
            <person name="Yamada A."/>
            <person name="Yan M."/>
            <person name="Wang P."/>
            <person name="Xu J."/>
            <person name="Bruns T."/>
            <person name="Baldrian P."/>
            <person name="Vilgalys R."/>
            <person name="Dunand C."/>
            <person name="Henrissat B."/>
            <person name="Grigoriev I.V."/>
            <person name="Hibbett D."/>
            <person name="Nagy L.G."/>
            <person name="Martin F.M."/>
        </authorList>
    </citation>
    <scope>NUCLEOTIDE SEQUENCE</scope>
    <source>
        <strain evidence="1">BED1</strain>
    </source>
</reference>
<accession>A0AAD4BU18</accession>
<evidence type="ECO:0000313" key="2">
    <source>
        <dbReference type="Proteomes" id="UP001194468"/>
    </source>
</evidence>
<gene>
    <name evidence="1" type="ORF">L210DRAFT_850314</name>
</gene>
<dbReference type="EMBL" id="WHUW01000013">
    <property type="protein sequence ID" value="KAF8439960.1"/>
    <property type="molecule type" value="Genomic_DNA"/>
</dbReference>
<sequence>MASLDDEERTSTYDTVYDSLLTMPKHLVLAQATYEVHFTRHIVANNVWDYHPPRGSESFETILVGEIRPELCGTRFSAKGNHYMGSVFNPTLIEDKTRVKNVLVLGKPSDAPACFGDLFDNQIATLCDVVGQDKRELSGKNIQIKEWTAHADAGNTGSPDYIVVVTEPMYTTVRSAQSSKHSKGRITKKVLTERAVAAVAASSSSKTVEDFDFEDMDLASTLTVTTNDLYNPSVLPDYGGDLFKHVHAKLRQLDFRDVNDELIPPQDWYSQLRQGTLVMVRTSLHAFNWDNRRVSTTTIPPPHQCIISFQVYQLNAHTVRVLLPSLSDIEERKPTILDPDSFKKRTTSEAAALVSQVVLGKRSRK</sequence>
<keyword evidence="2" id="KW-1185">Reference proteome</keyword>
<evidence type="ECO:0000313" key="1">
    <source>
        <dbReference type="EMBL" id="KAF8439960.1"/>
    </source>
</evidence>
<dbReference type="Proteomes" id="UP001194468">
    <property type="component" value="Unassembled WGS sequence"/>
</dbReference>
<organism evidence="1 2">
    <name type="scientific">Boletus edulis BED1</name>
    <dbReference type="NCBI Taxonomy" id="1328754"/>
    <lineage>
        <taxon>Eukaryota</taxon>
        <taxon>Fungi</taxon>
        <taxon>Dikarya</taxon>
        <taxon>Basidiomycota</taxon>
        <taxon>Agaricomycotina</taxon>
        <taxon>Agaricomycetes</taxon>
        <taxon>Agaricomycetidae</taxon>
        <taxon>Boletales</taxon>
        <taxon>Boletineae</taxon>
        <taxon>Boletaceae</taxon>
        <taxon>Boletoideae</taxon>
        <taxon>Boletus</taxon>
    </lineage>
</organism>